<gene>
    <name evidence="1" type="ORF">MSG28_005343</name>
</gene>
<proteinExistence type="predicted"/>
<dbReference type="Proteomes" id="UP001064048">
    <property type="component" value="Chromosome 8"/>
</dbReference>
<name>A0ACC0JQX0_CHOFU</name>
<sequence length="1009" mass="111161">MVARVAGVFDEKLTGEIANSKILVVGAGGIGCEILKNLVLTGFPYIEIIDLDTIDVSNLNRQFLFHKEHVGKSKAQVAKDSALSFNPNVNIIAHHDSVISNDYSVSYFKQFNIVMNALDNRVARNHVNRMCLAAKVPLIETGTAGYAGQCYECQPKAPQKSFPGCTIRNTPSEPIHCIVWAKHLFNQLFGEEDPDQDVSPDTADPEAAGDAGSSALTSEGTSAGNVERKSTRTWAAETNYDPEKLFSKLFGDDIRYLLSMENLWKKRRPPTPLAWDALPGKDEAVAQHSGLPDQRVWSVHECAQVFAAACKSLQAELAARPPGDHLVWDKDDKSAMDFVTACSNVRAHIFNIPLKSRFEIKSMAGNIIPAIATANAIVAGLAVLRAQAVLSGDIESCSSVYLRPKVNHRGQLFVPEKTLTPPNPKCYVCAEKPEVSLACNLKQLTLKELNTAFKDGLNMQAPDATVEGKGLIVLSSEPGETDHNNDKTLEEIGLNDGCALLVDDFLQNYEVRVRLQQEDEEKAWRLVTDADEPMPAPKAEEKANGSNGSEPKPGPSRSKEDSDSDMEIIEEDDGSEPAVKPPKRRRTEMSDEVVELCYFPKLCGSQRATIEKYLCHFLEASNYNTVVEAAKCAHALQQVRPGQEKSSTPKVCWRDLMCALSYSSLRLWLTALRSHRAPPSRGRDWQDELTQHVARDVTPAAHTVQLTAFHELLVRESFQLDNYSNNRGYALLQALEASRKTAPPGVPPPTQYCLQLYSALLTSPHPEQHSTSLQKYRAREKIPTKINEVEIIPIIEEPANKKPRLEEEISDKISLHSSSGNSVEICYTDSDNEVEEVSITHEISAEIHNSSNETEEINEKSNIHDAVTQMPQLVSNDTIDGTASPESMEVVYGNPNTGTERVTVLEKLDDENLPSTNDTDDVQITCGQMIKSLDDDPKLDNDVNEQVKLNESQSCEPKVNGIKSPEKVEADVVEGSVTVKIAANNEGVSVEDMLADFVDEVNDDNLTKA</sequence>
<organism evidence="1 2">
    <name type="scientific">Choristoneura fumiferana</name>
    <name type="common">Spruce budworm moth</name>
    <name type="synonym">Archips fumiferana</name>
    <dbReference type="NCBI Taxonomy" id="7141"/>
    <lineage>
        <taxon>Eukaryota</taxon>
        <taxon>Metazoa</taxon>
        <taxon>Ecdysozoa</taxon>
        <taxon>Arthropoda</taxon>
        <taxon>Hexapoda</taxon>
        <taxon>Insecta</taxon>
        <taxon>Pterygota</taxon>
        <taxon>Neoptera</taxon>
        <taxon>Endopterygota</taxon>
        <taxon>Lepidoptera</taxon>
        <taxon>Glossata</taxon>
        <taxon>Ditrysia</taxon>
        <taxon>Tortricoidea</taxon>
        <taxon>Tortricidae</taxon>
        <taxon>Tortricinae</taxon>
        <taxon>Choristoneura</taxon>
    </lineage>
</organism>
<protein>
    <submittedName>
        <fullName evidence="1">Uncharacterized protein</fullName>
    </submittedName>
</protein>
<comment type="caution">
    <text evidence="1">The sequence shown here is derived from an EMBL/GenBank/DDBJ whole genome shotgun (WGS) entry which is preliminary data.</text>
</comment>
<keyword evidence="2" id="KW-1185">Reference proteome</keyword>
<accession>A0ACC0JQX0</accession>
<evidence type="ECO:0000313" key="1">
    <source>
        <dbReference type="EMBL" id="KAI8426544.1"/>
    </source>
</evidence>
<evidence type="ECO:0000313" key="2">
    <source>
        <dbReference type="Proteomes" id="UP001064048"/>
    </source>
</evidence>
<reference evidence="1 2" key="1">
    <citation type="journal article" date="2022" name="Genome Biol. Evol.">
        <title>The Spruce Budworm Genome: Reconstructing the Evolutionary History of Antifreeze Proteins.</title>
        <authorList>
            <person name="Beliveau C."/>
            <person name="Gagne P."/>
            <person name="Picq S."/>
            <person name="Vernygora O."/>
            <person name="Keeling C.I."/>
            <person name="Pinkney K."/>
            <person name="Doucet D."/>
            <person name="Wen F."/>
            <person name="Johnston J.S."/>
            <person name="Maaroufi H."/>
            <person name="Boyle B."/>
            <person name="Laroche J."/>
            <person name="Dewar K."/>
            <person name="Juretic N."/>
            <person name="Blackburn G."/>
            <person name="Nisole A."/>
            <person name="Brunet B."/>
            <person name="Brandao M."/>
            <person name="Lumley L."/>
            <person name="Duan J."/>
            <person name="Quan G."/>
            <person name="Lucarotti C.J."/>
            <person name="Roe A.D."/>
            <person name="Sperling F.A.H."/>
            <person name="Levesque R.C."/>
            <person name="Cusson M."/>
        </authorList>
    </citation>
    <scope>NUCLEOTIDE SEQUENCE [LARGE SCALE GENOMIC DNA]</scope>
    <source>
        <strain evidence="1">Glfc:IPQL:Cfum</strain>
    </source>
</reference>
<dbReference type="EMBL" id="CM046108">
    <property type="protein sequence ID" value="KAI8426544.1"/>
    <property type="molecule type" value="Genomic_DNA"/>
</dbReference>